<dbReference type="InterPro" id="IPR036890">
    <property type="entry name" value="HATPase_C_sf"/>
</dbReference>
<keyword evidence="2" id="KW-1185">Reference proteome</keyword>
<organism evidence="1 2">
    <name type="scientific">Geothrix limicola</name>
    <dbReference type="NCBI Taxonomy" id="2927978"/>
    <lineage>
        <taxon>Bacteria</taxon>
        <taxon>Pseudomonadati</taxon>
        <taxon>Acidobacteriota</taxon>
        <taxon>Holophagae</taxon>
        <taxon>Holophagales</taxon>
        <taxon>Holophagaceae</taxon>
        <taxon>Geothrix</taxon>
    </lineage>
</organism>
<dbReference type="SUPFAM" id="SSF55874">
    <property type="entry name" value="ATPase domain of HSP90 chaperone/DNA topoisomerase II/histidine kinase"/>
    <property type="match status" value="1"/>
</dbReference>
<dbReference type="Proteomes" id="UP001165069">
    <property type="component" value="Unassembled WGS sequence"/>
</dbReference>
<proteinExistence type="predicted"/>
<dbReference type="EMBL" id="BSDE01000009">
    <property type="protein sequence ID" value="GLH74893.1"/>
    <property type="molecule type" value="Genomic_DNA"/>
</dbReference>
<evidence type="ECO:0008006" key="3">
    <source>
        <dbReference type="Google" id="ProtNLM"/>
    </source>
</evidence>
<evidence type="ECO:0000313" key="2">
    <source>
        <dbReference type="Proteomes" id="UP001165069"/>
    </source>
</evidence>
<reference evidence="1 2" key="1">
    <citation type="journal article" date="2023" name="Antonie Van Leeuwenhoek">
        <title>Mesoterricola silvestris gen. nov., sp. nov., Mesoterricola sediminis sp. nov., Geothrix oryzae sp. nov., Geothrix edaphica sp. nov., Geothrix rubra sp. nov., and Geothrix limicola sp. nov., six novel members of Acidobacteriota isolated from soils.</title>
        <authorList>
            <person name="Itoh H."/>
            <person name="Sugisawa Y."/>
            <person name="Mise K."/>
            <person name="Xu Z."/>
            <person name="Kuniyasu M."/>
            <person name="Ushijima N."/>
            <person name="Kawano K."/>
            <person name="Kobayashi E."/>
            <person name="Shiratori Y."/>
            <person name="Masuda Y."/>
            <person name="Senoo K."/>
        </authorList>
    </citation>
    <scope>NUCLEOTIDE SEQUENCE [LARGE SCALE GENOMIC DNA]</scope>
    <source>
        <strain evidence="1 2">Red804</strain>
    </source>
</reference>
<sequence length="683" mass="76811">MALETNLKGRLRNTDLPKSHGLMPLFEAVVNSIQALEEAEIPTDKGEITVEIIRDDPPSLPYDGKPKKRGPDATAKILGFRVVDNGVGFDSKNYVSFETLDSEHKAAQGCRGVGRLLWLKAFDKVYVDSVYLDGESKKRRKKFSFDDKNAIFAHSDNPAGDADERKTAVHLHGFEKTYREASFKTIDTIARALFEHCLWYFVRPGGAPSIRIIDGDESIGLEEVYEAHMADSTKVEDIQIKGIDFELTHVKLHVSSAQTHKIAYCAANRVVKEEPINGKINGLYGKITDENGTFIYGCYVRSEFLDANVRADRTDLTIDEVRDGMFADVEISMGDIRKAILGAVESHLSPLLQENKRLVRERVDEFVNTSAPRYKSIIPRLSADKLNIDPEMPNKDLDVHLHKCLTEIENKMLADGHDIMIPKDIESLGDYQRRVDSYLSTIEDIKKSDLASYVSHRKVILDLLEKAIARKEDGSVAREELIHKLIVPMGLDSTEMDPNQCNLWLIDERLTFHNYLASDKTISSMPVTGSEATKEPDILALNVYDNPLLVAEGASVPLATITVIELKRPFRNDAREGEDKDPIEQALGYLERVRRGEVTTVKGRPIPNSELIPGFCYVIADLTQTMQTRCKMKGLKVTSDKMGYFGYNDNYNAYIEVISFDRLVNAAKERNRAFFDKLGLPTT</sequence>
<protein>
    <recommendedName>
        <fullName evidence="3">ATP-binding protein</fullName>
    </recommendedName>
</protein>
<name>A0ABQ5QL20_9BACT</name>
<dbReference type="RefSeq" id="WP_285577699.1">
    <property type="nucleotide sequence ID" value="NZ_BSDE01000009.1"/>
</dbReference>
<evidence type="ECO:0000313" key="1">
    <source>
        <dbReference type="EMBL" id="GLH74893.1"/>
    </source>
</evidence>
<gene>
    <name evidence="1" type="ORF">GETHLI_33950</name>
</gene>
<comment type="caution">
    <text evidence="1">The sequence shown here is derived from an EMBL/GenBank/DDBJ whole genome shotgun (WGS) entry which is preliminary data.</text>
</comment>
<accession>A0ABQ5QL20</accession>